<dbReference type="Gene3D" id="3.10.200.10">
    <property type="entry name" value="Alpha carbonic anhydrase"/>
    <property type="match status" value="1"/>
</dbReference>
<dbReference type="PANTHER" id="PTHR18952">
    <property type="entry name" value="CARBONIC ANHYDRASE"/>
    <property type="match status" value="1"/>
</dbReference>
<dbReference type="Proteomes" id="UP000272942">
    <property type="component" value="Unassembled WGS sequence"/>
</dbReference>
<comment type="catalytic activity">
    <reaction evidence="6">
        <text>hydrogencarbonate + H(+) = CO2 + H2O</text>
        <dbReference type="Rhea" id="RHEA:10748"/>
        <dbReference type="ChEBI" id="CHEBI:15377"/>
        <dbReference type="ChEBI" id="CHEBI:15378"/>
        <dbReference type="ChEBI" id="CHEBI:16526"/>
        <dbReference type="ChEBI" id="CHEBI:17544"/>
        <dbReference type="EC" id="4.2.1.1"/>
    </reaction>
</comment>
<evidence type="ECO:0000256" key="3">
    <source>
        <dbReference type="ARBA" id="ARBA00022723"/>
    </source>
</evidence>
<evidence type="ECO:0000256" key="4">
    <source>
        <dbReference type="ARBA" id="ARBA00022833"/>
    </source>
</evidence>
<dbReference type="InterPro" id="IPR001148">
    <property type="entry name" value="CA_dom"/>
</dbReference>
<dbReference type="SMART" id="SM01057">
    <property type="entry name" value="Carb_anhydrase"/>
    <property type="match status" value="1"/>
</dbReference>
<proteinExistence type="inferred from homology"/>
<keyword evidence="3" id="KW-0479">Metal-binding</keyword>
<evidence type="ECO:0000313" key="9">
    <source>
        <dbReference type="Proteomes" id="UP000272942"/>
    </source>
</evidence>
<dbReference type="InterPro" id="IPR036398">
    <property type="entry name" value="CA_dom_sf"/>
</dbReference>
<evidence type="ECO:0000256" key="2">
    <source>
        <dbReference type="ARBA" id="ARBA00012925"/>
    </source>
</evidence>
<reference evidence="8 9" key="2">
    <citation type="submission" date="2018-11" db="EMBL/GenBank/DDBJ databases">
        <authorList>
            <consortium name="Pathogen Informatics"/>
        </authorList>
    </citation>
    <scope>NUCLEOTIDE SEQUENCE [LARGE SCALE GENOMIC DNA]</scope>
    <source>
        <strain evidence="8 9">Egypt</strain>
    </source>
</reference>
<dbReference type="SUPFAM" id="SSF51069">
    <property type="entry name" value="Carbonic anhydrase"/>
    <property type="match status" value="1"/>
</dbReference>
<dbReference type="PANTHER" id="PTHR18952:SF265">
    <property type="entry name" value="CARBONIC ANHYDRASE"/>
    <property type="match status" value="1"/>
</dbReference>
<name>A0A183AMH8_9TREM</name>
<keyword evidence="4" id="KW-0862">Zinc</keyword>
<dbReference type="EMBL" id="UZAN01045596">
    <property type="protein sequence ID" value="VDP82894.1"/>
    <property type="molecule type" value="Genomic_DNA"/>
</dbReference>
<dbReference type="Pfam" id="PF00194">
    <property type="entry name" value="Carb_anhydrase"/>
    <property type="match status" value="1"/>
</dbReference>
<sequence length="228" mass="25414">MYHNTQVYFRSQTDRDTILAQKVTDVIDGKVKIAMDTVSPHTWAIRFPAAAGKKQSPVNLNTGAMQYDASLKPLQIDFKGVENQTVDMKAHNFQVKIGGKAVLRGGPLEHDYHLTQFHFHWGSGNTWGSEHHVNGVSSPAELHLVFANSKYSQNEVLTEQPDGLSVVGVFLQLGTQTNPALEQLCKVLPTMNKGDSKVIEPRLPLQSLIPMDSRIMEPNHSKNVLRTY</sequence>
<evidence type="ECO:0000259" key="7">
    <source>
        <dbReference type="PROSITE" id="PS51144"/>
    </source>
</evidence>
<feature type="domain" description="Alpha-carbonic anhydrase" evidence="7">
    <location>
        <begin position="31"/>
        <end position="228"/>
    </location>
</feature>
<dbReference type="GO" id="GO:0008270">
    <property type="term" value="F:zinc ion binding"/>
    <property type="evidence" value="ECO:0007669"/>
    <property type="project" value="InterPro"/>
</dbReference>
<organism evidence="10">
    <name type="scientific">Echinostoma caproni</name>
    <dbReference type="NCBI Taxonomy" id="27848"/>
    <lineage>
        <taxon>Eukaryota</taxon>
        <taxon>Metazoa</taxon>
        <taxon>Spiralia</taxon>
        <taxon>Lophotrochozoa</taxon>
        <taxon>Platyhelminthes</taxon>
        <taxon>Trematoda</taxon>
        <taxon>Digenea</taxon>
        <taxon>Plagiorchiida</taxon>
        <taxon>Echinostomata</taxon>
        <taxon>Echinostomatoidea</taxon>
        <taxon>Echinostomatidae</taxon>
        <taxon>Echinostoma</taxon>
    </lineage>
</organism>
<dbReference type="CDD" id="cd00326">
    <property type="entry name" value="alpha_CA"/>
    <property type="match status" value="1"/>
</dbReference>
<protein>
    <recommendedName>
        <fullName evidence="2">carbonic anhydrase</fullName>
        <ecNumber evidence="2">4.2.1.1</ecNumber>
    </recommendedName>
</protein>
<accession>A0A183AMH8</accession>
<dbReference type="GO" id="GO:0004089">
    <property type="term" value="F:carbonate dehydratase activity"/>
    <property type="evidence" value="ECO:0007669"/>
    <property type="project" value="UniProtKB-EC"/>
</dbReference>
<dbReference type="InterPro" id="IPR023561">
    <property type="entry name" value="Carbonic_anhydrase_a-class"/>
</dbReference>
<evidence type="ECO:0000256" key="6">
    <source>
        <dbReference type="ARBA" id="ARBA00048348"/>
    </source>
</evidence>
<dbReference type="WBParaSite" id="ECPE_0000818501-mRNA-1">
    <property type="protein sequence ID" value="ECPE_0000818501-mRNA-1"/>
    <property type="gene ID" value="ECPE_0000818501"/>
</dbReference>
<dbReference type="AlphaFoldDB" id="A0A183AMH8"/>
<evidence type="ECO:0000313" key="8">
    <source>
        <dbReference type="EMBL" id="VDP82894.1"/>
    </source>
</evidence>
<evidence type="ECO:0000313" key="10">
    <source>
        <dbReference type="WBParaSite" id="ECPE_0000818501-mRNA-1"/>
    </source>
</evidence>
<reference evidence="10" key="1">
    <citation type="submission" date="2016-06" db="UniProtKB">
        <authorList>
            <consortium name="WormBaseParasite"/>
        </authorList>
    </citation>
    <scope>IDENTIFICATION</scope>
</reference>
<evidence type="ECO:0000256" key="1">
    <source>
        <dbReference type="ARBA" id="ARBA00010718"/>
    </source>
</evidence>
<keyword evidence="9" id="KW-1185">Reference proteome</keyword>
<dbReference type="PROSITE" id="PS51144">
    <property type="entry name" value="ALPHA_CA_2"/>
    <property type="match status" value="1"/>
</dbReference>
<keyword evidence="5" id="KW-0456">Lyase</keyword>
<dbReference type="OrthoDB" id="429145at2759"/>
<gene>
    <name evidence="8" type="ORF">ECPE_LOCUS8163</name>
</gene>
<dbReference type="EC" id="4.2.1.1" evidence="2"/>
<comment type="similarity">
    <text evidence="1">Belongs to the alpha-carbonic anhydrase family.</text>
</comment>
<evidence type="ECO:0000256" key="5">
    <source>
        <dbReference type="ARBA" id="ARBA00023239"/>
    </source>
</evidence>